<keyword evidence="1" id="KW-0812">Transmembrane</keyword>
<organism evidence="2 3">
    <name type="scientific">Collimonas arenae</name>
    <dbReference type="NCBI Taxonomy" id="279058"/>
    <lineage>
        <taxon>Bacteria</taxon>
        <taxon>Pseudomonadati</taxon>
        <taxon>Pseudomonadota</taxon>
        <taxon>Betaproteobacteria</taxon>
        <taxon>Burkholderiales</taxon>
        <taxon>Oxalobacteraceae</taxon>
        <taxon>Collimonas</taxon>
    </lineage>
</organism>
<evidence type="ECO:0000313" key="2">
    <source>
        <dbReference type="EMBL" id="AIY41080.1"/>
    </source>
</evidence>
<keyword evidence="3" id="KW-1185">Reference proteome</keyword>
<evidence type="ECO:0000313" key="3">
    <source>
        <dbReference type="Proteomes" id="UP000030302"/>
    </source>
</evidence>
<dbReference type="HOGENOM" id="CLU_2971586_0_0_4"/>
<protein>
    <submittedName>
        <fullName evidence="2">Uncharacterized protein</fullName>
    </submittedName>
</protein>
<feature type="transmembrane region" description="Helical" evidence="1">
    <location>
        <begin position="17"/>
        <end position="36"/>
    </location>
</feature>
<keyword evidence="1" id="KW-1133">Transmembrane helix</keyword>
<proteinExistence type="predicted"/>
<evidence type="ECO:0000256" key="1">
    <source>
        <dbReference type="SAM" id="Phobius"/>
    </source>
</evidence>
<dbReference type="KEGG" id="care:LT85_1922"/>
<dbReference type="EMBL" id="CP009962">
    <property type="protein sequence ID" value="AIY41080.1"/>
    <property type="molecule type" value="Genomic_DNA"/>
</dbReference>
<keyword evidence="1" id="KW-0472">Membrane</keyword>
<dbReference type="STRING" id="279058.LT85_1922"/>
<reference evidence="3" key="1">
    <citation type="journal article" date="2014" name="Soil Biol. Biochem.">
        <title>Structure and function of bacterial communities in ageing soils: Insights from the Mendocino ecological staircase.</title>
        <authorList>
            <person name="Uroz S."/>
            <person name="Tech J.J."/>
            <person name="Sawaya N.A."/>
            <person name="Frey-Klett P."/>
            <person name="Leveau J.H.J."/>
        </authorList>
    </citation>
    <scope>NUCLEOTIDE SEQUENCE [LARGE SCALE GENOMIC DNA]</scope>
    <source>
        <strain evidence="3">Cal35</strain>
    </source>
</reference>
<dbReference type="Proteomes" id="UP000030302">
    <property type="component" value="Chromosome"/>
</dbReference>
<dbReference type="AlphaFoldDB" id="A0A0A1FBD6"/>
<accession>A0A0A1FBD6</accession>
<name>A0A0A1FBD6_9BURK</name>
<gene>
    <name evidence="2" type="ORF">LT85_1922</name>
</gene>
<sequence>MQRGVAGAPVLEKSQAVFAYFLALLIFGFALPMVFAKRVSRLYFTQEAVSHMPGNAAK</sequence>